<keyword evidence="4" id="KW-1185">Reference proteome</keyword>
<dbReference type="InterPro" id="IPR009936">
    <property type="entry name" value="DUF1468"/>
</dbReference>
<sequence length="150" mass="16562">MNRTFDRTASILFMMAGVFFIVESRKLSATAYGSNIGPDLFPFSLGIILVLLSIRLMIETFRYPAGEKQPKPNGLAVKRFAIIFASAIGYAFLLEPIGYVLATFLFLVIAFQAMEKGSWVSALAVSGFFSVGVYYIYVELLKGTLPGFPF</sequence>
<keyword evidence="1" id="KW-1133">Transmembrane helix</keyword>
<feature type="transmembrane region" description="Helical" evidence="1">
    <location>
        <begin position="117"/>
        <end position="137"/>
    </location>
</feature>
<feature type="domain" description="DUF1468" evidence="2">
    <location>
        <begin position="9"/>
        <end position="146"/>
    </location>
</feature>
<keyword evidence="1" id="KW-0812">Transmembrane</keyword>
<organism evidence="3 4">
    <name type="scientific">Paenactinomyces guangxiensis</name>
    <dbReference type="NCBI Taxonomy" id="1490290"/>
    <lineage>
        <taxon>Bacteria</taxon>
        <taxon>Bacillati</taxon>
        <taxon>Bacillota</taxon>
        <taxon>Bacilli</taxon>
        <taxon>Bacillales</taxon>
        <taxon>Thermoactinomycetaceae</taxon>
        <taxon>Paenactinomyces</taxon>
    </lineage>
</organism>
<accession>A0A7W2A805</accession>
<dbReference type="AlphaFoldDB" id="A0A7W2A805"/>
<proteinExistence type="predicted"/>
<evidence type="ECO:0000313" key="3">
    <source>
        <dbReference type="EMBL" id="MBA4493667.1"/>
    </source>
</evidence>
<name>A0A7W2A805_9BACL</name>
<evidence type="ECO:0000259" key="2">
    <source>
        <dbReference type="Pfam" id="PF07331"/>
    </source>
</evidence>
<dbReference type="Proteomes" id="UP000535491">
    <property type="component" value="Unassembled WGS sequence"/>
</dbReference>
<protein>
    <submittedName>
        <fullName evidence="3">Tripartite tricarboxylate transporter TctB family protein</fullName>
    </submittedName>
</protein>
<reference evidence="3 4" key="1">
    <citation type="submission" date="2020-07" db="EMBL/GenBank/DDBJ databases">
        <authorList>
            <person name="Feng H."/>
        </authorList>
    </citation>
    <scope>NUCLEOTIDE SEQUENCE [LARGE SCALE GENOMIC DNA]</scope>
    <source>
        <strain evidence="4">s-10</strain>
    </source>
</reference>
<comment type="caution">
    <text evidence="3">The sequence shown here is derived from an EMBL/GenBank/DDBJ whole genome shotgun (WGS) entry which is preliminary data.</text>
</comment>
<keyword evidence="1" id="KW-0472">Membrane</keyword>
<evidence type="ECO:0000313" key="4">
    <source>
        <dbReference type="Proteomes" id="UP000535491"/>
    </source>
</evidence>
<evidence type="ECO:0000256" key="1">
    <source>
        <dbReference type="SAM" id="Phobius"/>
    </source>
</evidence>
<dbReference type="Pfam" id="PF07331">
    <property type="entry name" value="TctB"/>
    <property type="match status" value="1"/>
</dbReference>
<feature type="transmembrane region" description="Helical" evidence="1">
    <location>
        <begin position="40"/>
        <end position="58"/>
    </location>
</feature>
<gene>
    <name evidence="3" type="ORF">H1191_05045</name>
</gene>
<dbReference type="EMBL" id="JACEIQ010000003">
    <property type="protein sequence ID" value="MBA4493667.1"/>
    <property type="molecule type" value="Genomic_DNA"/>
</dbReference>
<feature type="transmembrane region" description="Helical" evidence="1">
    <location>
        <begin position="79"/>
        <end position="111"/>
    </location>
</feature>
<dbReference type="RefSeq" id="WP_181750905.1">
    <property type="nucleotide sequence ID" value="NZ_JACEIQ010000003.1"/>
</dbReference>